<accession>A0ABW7HH42</accession>
<sequence>MLSVTDLACSRGERPLFKHLSFSLAAGQWLHVTGDNGAGKTTLLRTVVGLAAPDDGSVQWQGRPTQDQRQDFRRALCYLGHQAAVKDELTPVENLMTSAALDGHAVDEAKARAALKAAGLAGSGRLPTRFLSAGQKRRVLLSRLLLRPAALWVLDEPFAALDAAATDWLGQLLSRHLASGGMALLSSHQPVPLPQGGTVAL</sequence>
<protein>
    <submittedName>
        <fullName evidence="8">Cytochrome c biogenesis heme-transporting ATPase CcmA</fullName>
    </submittedName>
</protein>
<evidence type="ECO:0000256" key="1">
    <source>
        <dbReference type="ARBA" id="ARBA00022448"/>
    </source>
</evidence>
<keyword evidence="3" id="KW-0201">Cytochrome c-type biogenesis</keyword>
<dbReference type="PANTHER" id="PTHR43499">
    <property type="entry name" value="ABC TRANSPORTER I FAMILY MEMBER 1"/>
    <property type="match status" value="1"/>
</dbReference>
<evidence type="ECO:0000313" key="8">
    <source>
        <dbReference type="EMBL" id="MFG6489239.1"/>
    </source>
</evidence>
<keyword evidence="6" id="KW-0472">Membrane</keyword>
<feature type="domain" description="ABC transporter" evidence="7">
    <location>
        <begin position="2"/>
        <end position="201"/>
    </location>
</feature>
<dbReference type="EMBL" id="JBIGIC010000012">
    <property type="protein sequence ID" value="MFG6489239.1"/>
    <property type="molecule type" value="Genomic_DNA"/>
</dbReference>
<dbReference type="Proteomes" id="UP001606134">
    <property type="component" value="Unassembled WGS sequence"/>
</dbReference>
<dbReference type="Pfam" id="PF00005">
    <property type="entry name" value="ABC_tran"/>
    <property type="match status" value="1"/>
</dbReference>
<dbReference type="NCBIfam" id="TIGR01189">
    <property type="entry name" value="ccmA"/>
    <property type="match status" value="1"/>
</dbReference>
<comment type="caution">
    <text evidence="8">The sequence shown here is derived from an EMBL/GenBank/DDBJ whole genome shotgun (WGS) entry which is preliminary data.</text>
</comment>
<dbReference type="PROSITE" id="PS50893">
    <property type="entry name" value="ABC_TRANSPORTER_2"/>
    <property type="match status" value="1"/>
</dbReference>
<evidence type="ECO:0000256" key="4">
    <source>
        <dbReference type="ARBA" id="ARBA00022840"/>
    </source>
</evidence>
<dbReference type="Gene3D" id="3.40.50.300">
    <property type="entry name" value="P-loop containing nucleotide triphosphate hydrolases"/>
    <property type="match status" value="1"/>
</dbReference>
<evidence type="ECO:0000256" key="2">
    <source>
        <dbReference type="ARBA" id="ARBA00022741"/>
    </source>
</evidence>
<evidence type="ECO:0000313" key="9">
    <source>
        <dbReference type="Proteomes" id="UP001606134"/>
    </source>
</evidence>
<proteinExistence type="predicted"/>
<evidence type="ECO:0000256" key="5">
    <source>
        <dbReference type="ARBA" id="ARBA00022967"/>
    </source>
</evidence>
<dbReference type="PANTHER" id="PTHR43499:SF1">
    <property type="entry name" value="ABC TRANSPORTER I FAMILY MEMBER 1"/>
    <property type="match status" value="1"/>
</dbReference>
<keyword evidence="2" id="KW-0547">Nucleotide-binding</keyword>
<evidence type="ECO:0000259" key="7">
    <source>
        <dbReference type="PROSITE" id="PS50893"/>
    </source>
</evidence>
<dbReference type="SUPFAM" id="SSF52540">
    <property type="entry name" value="P-loop containing nucleoside triphosphate hydrolases"/>
    <property type="match status" value="1"/>
</dbReference>
<keyword evidence="9" id="KW-1185">Reference proteome</keyword>
<keyword evidence="5" id="KW-1278">Translocase</keyword>
<name>A0ABW7HH42_9BURK</name>
<dbReference type="InterPro" id="IPR027417">
    <property type="entry name" value="P-loop_NTPase"/>
</dbReference>
<dbReference type="InterPro" id="IPR005895">
    <property type="entry name" value="ABC_transptr_haem_export_CcmA"/>
</dbReference>
<organism evidence="8 9">
    <name type="scientific">Pelomonas candidula</name>
    <dbReference type="NCBI Taxonomy" id="3299025"/>
    <lineage>
        <taxon>Bacteria</taxon>
        <taxon>Pseudomonadati</taxon>
        <taxon>Pseudomonadota</taxon>
        <taxon>Betaproteobacteria</taxon>
        <taxon>Burkholderiales</taxon>
        <taxon>Sphaerotilaceae</taxon>
        <taxon>Roseateles</taxon>
    </lineage>
</organism>
<keyword evidence="4" id="KW-0067">ATP-binding</keyword>
<evidence type="ECO:0000256" key="6">
    <source>
        <dbReference type="ARBA" id="ARBA00023136"/>
    </source>
</evidence>
<evidence type="ECO:0000256" key="3">
    <source>
        <dbReference type="ARBA" id="ARBA00022748"/>
    </source>
</evidence>
<dbReference type="InterPro" id="IPR017871">
    <property type="entry name" value="ABC_transporter-like_CS"/>
</dbReference>
<dbReference type="PROSITE" id="PS00211">
    <property type="entry name" value="ABC_TRANSPORTER_1"/>
    <property type="match status" value="1"/>
</dbReference>
<dbReference type="InterPro" id="IPR003439">
    <property type="entry name" value="ABC_transporter-like_ATP-bd"/>
</dbReference>
<gene>
    <name evidence="8" type="primary">ccmA</name>
    <name evidence="8" type="ORF">ACG04R_21325</name>
</gene>
<reference evidence="8 9" key="1">
    <citation type="submission" date="2024-08" db="EMBL/GenBank/DDBJ databases">
        <authorList>
            <person name="Lu H."/>
        </authorList>
    </citation>
    <scope>NUCLEOTIDE SEQUENCE [LARGE SCALE GENOMIC DNA]</scope>
    <source>
        <strain evidence="8 9">BYS78W</strain>
    </source>
</reference>
<keyword evidence="1" id="KW-0813">Transport</keyword>
<dbReference type="RefSeq" id="WP_394415569.1">
    <property type="nucleotide sequence ID" value="NZ_JBIGIC010000012.1"/>
</dbReference>
<dbReference type="NCBIfam" id="NF010061">
    <property type="entry name" value="PRK13538.1"/>
    <property type="match status" value="1"/>
</dbReference>